<dbReference type="InterPro" id="IPR037066">
    <property type="entry name" value="Plug_dom_sf"/>
</dbReference>
<keyword evidence="2 8" id="KW-0813">Transport</keyword>
<keyword evidence="3 8" id="KW-1134">Transmembrane beta strand</keyword>
<dbReference type="Proteomes" id="UP000095517">
    <property type="component" value="Unassembled WGS sequence"/>
</dbReference>
<dbReference type="GO" id="GO:0009279">
    <property type="term" value="C:cell outer membrane"/>
    <property type="evidence" value="ECO:0007669"/>
    <property type="project" value="UniProtKB-SubCell"/>
</dbReference>
<dbReference type="PROSITE" id="PS52016">
    <property type="entry name" value="TONB_DEPENDENT_REC_3"/>
    <property type="match status" value="1"/>
</dbReference>
<feature type="domain" description="TonB-dependent receptor-like beta-barrel" evidence="11">
    <location>
        <begin position="410"/>
        <end position="904"/>
    </location>
</feature>
<dbReference type="InterPro" id="IPR000531">
    <property type="entry name" value="Beta-barrel_TonB"/>
</dbReference>
<evidence type="ECO:0000256" key="8">
    <source>
        <dbReference type="PROSITE-ProRule" id="PRU01360"/>
    </source>
</evidence>
<dbReference type="InterPro" id="IPR036942">
    <property type="entry name" value="Beta-barrel_TonB_sf"/>
</dbReference>
<dbReference type="Pfam" id="PF13715">
    <property type="entry name" value="CarbopepD_reg_2"/>
    <property type="match status" value="1"/>
</dbReference>
<feature type="domain" description="TonB-dependent receptor plug" evidence="12">
    <location>
        <begin position="127"/>
        <end position="243"/>
    </location>
</feature>
<accession>A0A173WE67</accession>
<keyword evidence="4 8" id="KW-0812">Transmembrane</keyword>
<dbReference type="NCBIfam" id="TIGR04057">
    <property type="entry name" value="SusC_RagA_signa"/>
    <property type="match status" value="1"/>
</dbReference>
<keyword evidence="13" id="KW-0675">Receptor</keyword>
<dbReference type="AlphaFoldDB" id="A0A173WE67"/>
<evidence type="ECO:0000256" key="9">
    <source>
        <dbReference type="RuleBase" id="RU003357"/>
    </source>
</evidence>
<comment type="subcellular location">
    <subcellularLocation>
        <location evidence="1 8">Cell outer membrane</location>
        <topology evidence="1 8">Multi-pass membrane protein</topology>
    </subcellularLocation>
</comment>
<evidence type="ECO:0000256" key="10">
    <source>
        <dbReference type="SAM" id="SignalP"/>
    </source>
</evidence>
<evidence type="ECO:0000313" key="13">
    <source>
        <dbReference type="EMBL" id="CUN37360.1"/>
    </source>
</evidence>
<comment type="similarity">
    <text evidence="8 9">Belongs to the TonB-dependent receptor family.</text>
</comment>
<keyword evidence="6 8" id="KW-0472">Membrane</keyword>
<reference evidence="13 14" key="1">
    <citation type="submission" date="2015-09" db="EMBL/GenBank/DDBJ databases">
        <authorList>
            <consortium name="Pathogen Informatics"/>
        </authorList>
    </citation>
    <scope>NUCLEOTIDE SEQUENCE [LARGE SCALE GENOMIC DNA]</scope>
    <source>
        <strain evidence="13 14">2789STDY5608840</strain>
    </source>
</reference>
<keyword evidence="7 8" id="KW-0998">Cell outer membrane</keyword>
<dbReference type="InterPro" id="IPR018247">
    <property type="entry name" value="EF_Hand_1_Ca_BS"/>
</dbReference>
<dbReference type="Gene3D" id="2.170.130.10">
    <property type="entry name" value="TonB-dependent receptor, plug domain"/>
    <property type="match status" value="1"/>
</dbReference>
<dbReference type="SUPFAM" id="SSF56935">
    <property type="entry name" value="Porins"/>
    <property type="match status" value="1"/>
</dbReference>
<keyword evidence="10" id="KW-0732">Signal</keyword>
<keyword evidence="5 9" id="KW-0798">TonB box</keyword>
<dbReference type="InterPro" id="IPR012910">
    <property type="entry name" value="Plug_dom"/>
</dbReference>
<dbReference type="RefSeq" id="WP_055278194.1">
    <property type="nucleotide sequence ID" value="NZ_CABIXA010000001.1"/>
</dbReference>
<feature type="chain" id="PRO_5008014572" evidence="10">
    <location>
        <begin position="31"/>
        <end position="991"/>
    </location>
</feature>
<evidence type="ECO:0000256" key="1">
    <source>
        <dbReference type="ARBA" id="ARBA00004571"/>
    </source>
</evidence>
<dbReference type="EMBL" id="CYZH01000001">
    <property type="protein sequence ID" value="CUN37360.1"/>
    <property type="molecule type" value="Genomic_DNA"/>
</dbReference>
<dbReference type="FunFam" id="2.60.40.1120:FF:000003">
    <property type="entry name" value="Outer membrane protein Omp121"/>
    <property type="match status" value="1"/>
</dbReference>
<evidence type="ECO:0000259" key="11">
    <source>
        <dbReference type="Pfam" id="PF00593"/>
    </source>
</evidence>
<dbReference type="PROSITE" id="PS00018">
    <property type="entry name" value="EF_HAND_1"/>
    <property type="match status" value="1"/>
</dbReference>
<name>A0A173WE67_9BACE</name>
<evidence type="ECO:0000313" key="14">
    <source>
        <dbReference type="Proteomes" id="UP000095517"/>
    </source>
</evidence>
<dbReference type="InterPro" id="IPR039426">
    <property type="entry name" value="TonB-dep_rcpt-like"/>
</dbReference>
<evidence type="ECO:0000256" key="4">
    <source>
        <dbReference type="ARBA" id="ARBA00022692"/>
    </source>
</evidence>
<evidence type="ECO:0000256" key="6">
    <source>
        <dbReference type="ARBA" id="ARBA00023136"/>
    </source>
</evidence>
<feature type="signal peptide" evidence="10">
    <location>
        <begin position="1"/>
        <end position="30"/>
    </location>
</feature>
<proteinExistence type="inferred from homology"/>
<dbReference type="FunFam" id="2.170.130.10:FF:000008">
    <property type="entry name" value="SusC/RagA family TonB-linked outer membrane protein"/>
    <property type="match status" value="1"/>
</dbReference>
<dbReference type="InterPro" id="IPR023996">
    <property type="entry name" value="TonB-dep_OMP_SusC/RagA"/>
</dbReference>
<dbReference type="SUPFAM" id="SSF49464">
    <property type="entry name" value="Carboxypeptidase regulatory domain-like"/>
    <property type="match status" value="1"/>
</dbReference>
<organism evidence="13 14">
    <name type="scientific">Bacteroides finegoldii</name>
    <dbReference type="NCBI Taxonomy" id="338188"/>
    <lineage>
        <taxon>Bacteria</taxon>
        <taxon>Pseudomonadati</taxon>
        <taxon>Bacteroidota</taxon>
        <taxon>Bacteroidia</taxon>
        <taxon>Bacteroidales</taxon>
        <taxon>Bacteroidaceae</taxon>
        <taxon>Bacteroides</taxon>
    </lineage>
</organism>
<dbReference type="NCBIfam" id="TIGR04056">
    <property type="entry name" value="OMP_RagA_SusC"/>
    <property type="match status" value="1"/>
</dbReference>
<dbReference type="InterPro" id="IPR008969">
    <property type="entry name" value="CarboxyPept-like_regulatory"/>
</dbReference>
<evidence type="ECO:0000259" key="12">
    <source>
        <dbReference type="Pfam" id="PF07715"/>
    </source>
</evidence>
<sequence>MNSNILNLRHLTVLLMLCTALLGGTISVFAQQGGKRITGQVIDENKEPMIGVSILIVGTSTGTVTDFDGNYTLNVPQGNKELQFSYVGYETKIVAIPTSGATLNVQMKSDSQVLSDVVVIGYGTQRKSDLTGSVTNVSSKDFNMGLVSSPEQLINGKISGVQIMSNSGSPTSGSTIRVRGGASLNASNDPLIVLDGVPLEQGGISGNDGNFLSLINPNDIESMTILKDASSTAIYGSRASNGVILITTKKGSSDKLKFTFSTTNSVQTRTKLADMMSYDEFVNTIQSKGTDAQQALLGTAHTDWNDEIYQNAFGTDNNLSVAGKIAKNLPFRASVGYYNQSGLLRTDNAERYTGSITLNPSFFKDHLKLNINAKGSINKNTFANTGAIWAAATMNPTIPVYSGADNFGGYTEAIDNTGAPVNGAVMNPVGLLKMNDSHSTVKRFIGNIDADYRLHFFPDLKLHATLGYDYAQGKGSVYVPAEAAQNYTTSGLDYTYGPQKKVNRLLTLYANYNKLVESIKSSFDVTAGYDYQYWKSTTPLYYETNTLGEIQKTSKATDDRHVLLSYYGRLNYSFDSRYMLTTTVRRDATSRFAKNVRWGTFPSVALGWRMTEESFLKDNKILSTLKLRASYGVTGQQDGIGNYNYLPVYNISQSGASSLIGGNPIHTYRPEAYVPDLKWETTTSWNAGFDFGFLQDRITGSFDYYTRQTKDLIATVPAAAGTTFDRNITTNVGNVDSEGIEFSINATPIQTKDWNWDLSFNMTWQKMKVKNLSLAAGTQATNTSVGPYIDSYQLQVLSEGYAPYMFYVYHQLYDEKTGKPVEGAYVDLDGNGEINTNDLYRYHSPAPDYILGFSTSLRYKKWTLSTSLRANIGNYVYNAMAMNAGAWETVSYNSYQLNNLSRSYLETGFKSRQYLSDYYVENASFLKMDNLSLGYNFGEIYKGCSLNVSAMVQNVFCITKYSGVDPEVPNGVDNSFYPRPRTFSLNIGLNF</sequence>
<dbReference type="Gene3D" id="2.60.40.1120">
    <property type="entry name" value="Carboxypeptidase-like, regulatory domain"/>
    <property type="match status" value="1"/>
</dbReference>
<dbReference type="InterPro" id="IPR023997">
    <property type="entry name" value="TonB-dep_OMP_SusC/RagA_CS"/>
</dbReference>
<gene>
    <name evidence="13" type="ORF">ERS852397_00067</name>
</gene>
<evidence type="ECO:0000256" key="5">
    <source>
        <dbReference type="ARBA" id="ARBA00023077"/>
    </source>
</evidence>
<dbReference type="Gene3D" id="2.40.170.20">
    <property type="entry name" value="TonB-dependent receptor, beta-barrel domain"/>
    <property type="match status" value="1"/>
</dbReference>
<evidence type="ECO:0000256" key="3">
    <source>
        <dbReference type="ARBA" id="ARBA00022452"/>
    </source>
</evidence>
<protein>
    <submittedName>
        <fullName evidence="13">Outer membrane receptor proteins, mostly Fe transport</fullName>
    </submittedName>
</protein>
<dbReference type="Pfam" id="PF07715">
    <property type="entry name" value="Plug"/>
    <property type="match status" value="1"/>
</dbReference>
<evidence type="ECO:0000256" key="7">
    <source>
        <dbReference type="ARBA" id="ARBA00023237"/>
    </source>
</evidence>
<dbReference type="Pfam" id="PF00593">
    <property type="entry name" value="TonB_dep_Rec_b-barrel"/>
    <property type="match status" value="1"/>
</dbReference>
<evidence type="ECO:0000256" key="2">
    <source>
        <dbReference type="ARBA" id="ARBA00022448"/>
    </source>
</evidence>
<dbReference type="STRING" id="338188.ERS852397_00067"/>